<protein>
    <submittedName>
        <fullName evidence="1">Uncharacterized protein</fullName>
    </submittedName>
</protein>
<name>A0AAE3NHB5_RALSL</name>
<evidence type="ECO:0000313" key="2">
    <source>
        <dbReference type="Proteomes" id="UP001143674"/>
    </source>
</evidence>
<dbReference type="EMBL" id="JAIVEX010000001">
    <property type="protein sequence ID" value="MDB0520431.1"/>
    <property type="molecule type" value="Genomic_DNA"/>
</dbReference>
<dbReference type="AlphaFoldDB" id="A0AAE3NHB5"/>
<reference evidence="1" key="1">
    <citation type="submission" date="2021-09" db="EMBL/GenBank/DDBJ databases">
        <title>Genomic analysis of Ralstonia spp.</title>
        <authorList>
            <person name="Aburjaile F."/>
            <person name="Ariute J.C."/>
            <person name="Pais A.K.L."/>
            <person name="Albuquerque G.M.R."/>
            <person name="Silva A.M.F."/>
            <person name="Brenig B."/>
            <person name="Azevedo V."/>
            <person name="Matiuzzi M."/>
            <person name="Ramos R."/>
            <person name="Goes-Neto A."/>
            <person name="Soares S."/>
            <person name="Iseppon A.M.B."/>
            <person name="Souza E."/>
            <person name="Gama M."/>
        </authorList>
    </citation>
    <scope>NUCLEOTIDE SEQUENCE</scope>
    <source>
        <strain evidence="1">B4</strain>
    </source>
</reference>
<proteinExistence type="predicted"/>
<organism evidence="1 2">
    <name type="scientific">Ralstonia solanacearum</name>
    <name type="common">Pseudomonas solanacearum</name>
    <dbReference type="NCBI Taxonomy" id="305"/>
    <lineage>
        <taxon>Bacteria</taxon>
        <taxon>Pseudomonadati</taxon>
        <taxon>Pseudomonadota</taxon>
        <taxon>Betaproteobacteria</taxon>
        <taxon>Burkholderiales</taxon>
        <taxon>Burkholderiaceae</taxon>
        <taxon>Ralstonia</taxon>
        <taxon>Ralstonia solanacearum species complex</taxon>
    </lineage>
</organism>
<comment type="caution">
    <text evidence="1">The sequence shown here is derived from an EMBL/GenBank/DDBJ whole genome shotgun (WGS) entry which is preliminary data.</text>
</comment>
<accession>A0AAE3NHB5</accession>
<sequence>MATNRISILVALDGADEGLKRAIASAETSLGKLAISAKAASDKASAGIARVKAGVSVISEQIITARTQLLAFLSVNWAVGKVQEIVQVADAWNMMSGRLKLATAGP</sequence>
<dbReference type="Proteomes" id="UP001143674">
    <property type="component" value="Unassembled WGS sequence"/>
</dbReference>
<evidence type="ECO:0000313" key="1">
    <source>
        <dbReference type="EMBL" id="MDB0520431.1"/>
    </source>
</evidence>
<gene>
    <name evidence="1" type="ORF">LBW55_02230</name>
</gene>